<comment type="caution">
    <text evidence="4">Lacks conserved residue(s) required for the propagation of feature annotation.</text>
</comment>
<dbReference type="Proteomes" id="UP001596505">
    <property type="component" value="Unassembled WGS sequence"/>
</dbReference>
<protein>
    <submittedName>
        <fullName evidence="6">Patatin-like phospholipase family protein</fullName>
    </submittedName>
</protein>
<dbReference type="PANTHER" id="PTHR14226:SF76">
    <property type="entry name" value="NTE FAMILY PROTEIN RSSA"/>
    <property type="match status" value="1"/>
</dbReference>
<evidence type="ECO:0000259" key="5">
    <source>
        <dbReference type="PROSITE" id="PS51635"/>
    </source>
</evidence>
<evidence type="ECO:0000313" key="7">
    <source>
        <dbReference type="Proteomes" id="UP001596505"/>
    </source>
</evidence>
<dbReference type="InterPro" id="IPR002641">
    <property type="entry name" value="PNPLA_dom"/>
</dbReference>
<dbReference type="PANTHER" id="PTHR14226">
    <property type="entry name" value="NEUROPATHY TARGET ESTERASE/SWISS CHEESE D.MELANOGASTER"/>
    <property type="match status" value="1"/>
</dbReference>
<dbReference type="InterPro" id="IPR050301">
    <property type="entry name" value="NTE"/>
</dbReference>
<dbReference type="SUPFAM" id="SSF52151">
    <property type="entry name" value="FabD/lysophospholipase-like"/>
    <property type="match status" value="1"/>
</dbReference>
<evidence type="ECO:0000256" key="4">
    <source>
        <dbReference type="PROSITE-ProRule" id="PRU01161"/>
    </source>
</evidence>
<comment type="caution">
    <text evidence="6">The sequence shown here is derived from an EMBL/GenBank/DDBJ whole genome shotgun (WGS) entry which is preliminary data.</text>
</comment>
<feature type="active site" description="Proton acceptor" evidence="4">
    <location>
        <position position="153"/>
    </location>
</feature>
<name>A0ABW2PTE8_9BACL</name>
<sequence>MRRPKIGLALGSGGSKGFAHVGVLKVFEDEKIPIDMITGSSMGGLAGALYGVGHSYESMYKMAVNFKRQYFMDFIIPKMGFISGKKITSLLKTITHCKTFKDSRVPLKIIATDLLRGERVIFEEGYLYEAVRASISIPGILVPVKWKGKVLVDGGVIDRLPVSVLKDMGADIIIAVDVATFNGESQVSSIFDVILQSIDIMQEEMVRHQELHADVVIRPPVNQFNSKAFTNMNEIIKIGEETAKKQLPLIYKAIKSWKER</sequence>
<feature type="domain" description="PNPLA" evidence="5">
    <location>
        <begin position="8"/>
        <end position="166"/>
    </location>
</feature>
<evidence type="ECO:0000256" key="2">
    <source>
        <dbReference type="ARBA" id="ARBA00022963"/>
    </source>
</evidence>
<accession>A0ABW2PTE8</accession>
<keyword evidence="2 4" id="KW-0442">Lipid degradation</keyword>
<dbReference type="EMBL" id="JBHTCO010000004">
    <property type="protein sequence ID" value="MFC7392439.1"/>
    <property type="molecule type" value="Genomic_DNA"/>
</dbReference>
<feature type="active site" description="Nucleophile" evidence="4">
    <location>
        <position position="41"/>
    </location>
</feature>
<dbReference type="Pfam" id="PF01734">
    <property type="entry name" value="Patatin"/>
    <property type="match status" value="1"/>
</dbReference>
<dbReference type="InterPro" id="IPR016035">
    <property type="entry name" value="Acyl_Trfase/lysoPLipase"/>
</dbReference>
<dbReference type="PROSITE" id="PS51635">
    <property type="entry name" value="PNPLA"/>
    <property type="match status" value="1"/>
</dbReference>
<feature type="short sequence motif" description="DGA/G" evidence="4">
    <location>
        <begin position="153"/>
        <end position="155"/>
    </location>
</feature>
<dbReference type="Gene3D" id="3.40.1090.10">
    <property type="entry name" value="Cytosolic phospholipase A2 catalytic domain"/>
    <property type="match status" value="2"/>
</dbReference>
<keyword evidence="7" id="KW-1185">Reference proteome</keyword>
<proteinExistence type="predicted"/>
<keyword evidence="1 4" id="KW-0378">Hydrolase</keyword>
<evidence type="ECO:0000256" key="1">
    <source>
        <dbReference type="ARBA" id="ARBA00022801"/>
    </source>
</evidence>
<evidence type="ECO:0000256" key="3">
    <source>
        <dbReference type="ARBA" id="ARBA00023098"/>
    </source>
</evidence>
<gene>
    <name evidence="6" type="ORF">ACFQRG_05530</name>
</gene>
<keyword evidence="3 4" id="KW-0443">Lipid metabolism</keyword>
<evidence type="ECO:0000313" key="6">
    <source>
        <dbReference type="EMBL" id="MFC7392439.1"/>
    </source>
</evidence>
<dbReference type="RefSeq" id="WP_380964552.1">
    <property type="nucleotide sequence ID" value="NZ_JBHTCO010000004.1"/>
</dbReference>
<organism evidence="6 7">
    <name type="scientific">Scopulibacillus cellulosilyticus</name>
    <dbReference type="NCBI Taxonomy" id="2665665"/>
    <lineage>
        <taxon>Bacteria</taxon>
        <taxon>Bacillati</taxon>
        <taxon>Bacillota</taxon>
        <taxon>Bacilli</taxon>
        <taxon>Bacillales</taxon>
        <taxon>Sporolactobacillaceae</taxon>
        <taxon>Scopulibacillus</taxon>
    </lineage>
</organism>
<reference evidence="7" key="1">
    <citation type="journal article" date="2019" name="Int. J. Syst. Evol. Microbiol.">
        <title>The Global Catalogue of Microorganisms (GCM) 10K type strain sequencing project: providing services to taxonomists for standard genome sequencing and annotation.</title>
        <authorList>
            <consortium name="The Broad Institute Genomics Platform"/>
            <consortium name="The Broad Institute Genome Sequencing Center for Infectious Disease"/>
            <person name="Wu L."/>
            <person name="Ma J."/>
        </authorList>
    </citation>
    <scope>NUCLEOTIDE SEQUENCE [LARGE SCALE GENOMIC DNA]</scope>
    <source>
        <strain evidence="7">CGMCC 1.16305</strain>
    </source>
</reference>
<feature type="short sequence motif" description="GXSXG" evidence="4">
    <location>
        <begin position="39"/>
        <end position="43"/>
    </location>
</feature>